<proteinExistence type="predicted"/>
<protein>
    <submittedName>
        <fullName evidence="1">Uncharacterized protein</fullName>
    </submittedName>
</protein>
<sequence>MLAEPDPQHQANQPLDGPKFDLLILEFTASAMACALETFGNLNGALIFAAAARACGPFDQPHARRRPVSINALAASLDRPFETVRRHATALIDQGILTRSPGGLSVSVQAIADPNVAGMIDYGHDLLVRLIEDCRTVGFALPPARADMTYDPRSGAGIALDLMLAAVECHGRREDHLTRLALLLAIEWADRRRCTDNGNIATGQAIRTSVAARILGLPYATASRNIEGLVGAGLLRRTSDGLAPVEENEIAAECRIAIANRTRQLVGRLIQTGFPMQQPATAYIRRRPPPPNLI</sequence>
<name>A0A518RBF3_9SPHN</name>
<dbReference type="Proteomes" id="UP000318055">
    <property type="component" value="Chromosome"/>
</dbReference>
<dbReference type="EMBL" id="CP042239">
    <property type="protein sequence ID" value="QDX24681.1"/>
    <property type="molecule type" value="Genomic_DNA"/>
</dbReference>
<accession>A0A518RBF3</accession>
<evidence type="ECO:0000313" key="1">
    <source>
        <dbReference type="EMBL" id="QDX24681.1"/>
    </source>
</evidence>
<gene>
    <name evidence="1" type="ORF">FPZ54_00650</name>
</gene>
<organism evidence="1 2">
    <name type="scientific">Sphingomonas suaedae</name>
    <dbReference type="NCBI Taxonomy" id="2599297"/>
    <lineage>
        <taxon>Bacteria</taxon>
        <taxon>Pseudomonadati</taxon>
        <taxon>Pseudomonadota</taxon>
        <taxon>Alphaproteobacteria</taxon>
        <taxon>Sphingomonadales</taxon>
        <taxon>Sphingomonadaceae</taxon>
        <taxon>Sphingomonas</taxon>
    </lineage>
</organism>
<dbReference type="KEGG" id="ssua:FPZ54_00650"/>
<keyword evidence="2" id="KW-1185">Reference proteome</keyword>
<dbReference type="OrthoDB" id="7534390at2"/>
<evidence type="ECO:0000313" key="2">
    <source>
        <dbReference type="Proteomes" id="UP000318055"/>
    </source>
</evidence>
<dbReference type="RefSeq" id="WP_145844217.1">
    <property type="nucleotide sequence ID" value="NZ_CP042239.1"/>
</dbReference>
<reference evidence="1 2" key="1">
    <citation type="submission" date="2019-07" db="EMBL/GenBank/DDBJ databases">
        <title>Sphingomonas alkalisoli sp. nov., isolated from rhizosphere soil of Suaedae salsa.</title>
        <authorList>
            <person name="Zhang H."/>
            <person name="Xu L."/>
            <person name="Zhang J.-X."/>
            <person name="Sun J.-Q."/>
        </authorList>
    </citation>
    <scope>NUCLEOTIDE SEQUENCE [LARGE SCALE GENOMIC DNA]</scope>
    <source>
        <strain evidence="1 2">XS-10</strain>
    </source>
</reference>
<dbReference type="AlphaFoldDB" id="A0A518RBF3"/>